<evidence type="ECO:0000313" key="3">
    <source>
        <dbReference type="Proteomes" id="UP000007635"/>
    </source>
</evidence>
<sequence length="384" mass="42271">LDYLKICHLQVIVRGPLLELQLHFCGDPVHRRGAQFLRLARVHAVGPLEDLLEEAQVLHGAGARHGGSRAGRGTPEGGLVGAAQPALSLDAADRGFVPQRLLHVQDHRQPVPLVVGFHRRVEEGVEGLQRVRGARGEGEAAKQQRVAGLHDAENPPGLRSPIQEAHIRSTISSKWDGDLGPRRTSGVCREKVKKKMERTVSLPNQPDRTTTVTLVESSSAPSGVELVSSYQTTRVGDPMDLVALATQVQRGDDFTKANACNKLTVIADQIRYLQEQARKVLEDAKRDADLHHAACNIVKKPGNMYYLYQRPSGQQYFSIISPKEWGPSCPHAFTGAFKLQHDMSWTPAEQVEKRDAEIAIMDKLLSQQTTLPPHTGPNFRGISE</sequence>
<evidence type="ECO:0000256" key="1">
    <source>
        <dbReference type="SAM" id="MobiDB-lite"/>
    </source>
</evidence>
<organism evidence="2 3">
    <name type="scientific">Gasterosteus aculeatus aculeatus</name>
    <name type="common">three-spined stickleback</name>
    <dbReference type="NCBI Taxonomy" id="481459"/>
    <lineage>
        <taxon>Eukaryota</taxon>
        <taxon>Metazoa</taxon>
        <taxon>Chordata</taxon>
        <taxon>Craniata</taxon>
        <taxon>Vertebrata</taxon>
        <taxon>Euteleostomi</taxon>
        <taxon>Actinopterygii</taxon>
        <taxon>Neopterygii</taxon>
        <taxon>Teleostei</taxon>
        <taxon>Neoteleostei</taxon>
        <taxon>Acanthomorphata</taxon>
        <taxon>Eupercaria</taxon>
        <taxon>Perciformes</taxon>
        <taxon>Cottioidei</taxon>
        <taxon>Gasterosteales</taxon>
        <taxon>Gasterosteidae</taxon>
        <taxon>Gasterosteus</taxon>
    </lineage>
</organism>
<reference evidence="2 3" key="1">
    <citation type="journal article" date="2021" name="G3 (Bethesda)">
        <title>Improved contiguity of the threespine stickleback genome using long-read sequencing.</title>
        <authorList>
            <person name="Nath S."/>
            <person name="Shaw D.E."/>
            <person name="White M.A."/>
        </authorList>
    </citation>
    <scope>NUCLEOTIDE SEQUENCE [LARGE SCALE GENOMIC DNA]</scope>
    <source>
        <strain evidence="2 3">Lake Benthic</strain>
    </source>
</reference>
<accession>A0AAQ4P6L9</accession>
<evidence type="ECO:0000313" key="2">
    <source>
        <dbReference type="Ensembl" id="ENSGACP00000034496.1"/>
    </source>
</evidence>
<dbReference type="PANTHER" id="PTHR14553">
    <property type="entry name" value="UNCHARACTERIZED PROTEIN C1ORF50"/>
    <property type="match status" value="1"/>
</dbReference>
<feature type="compositionally biased region" description="Basic and acidic residues" evidence="1">
    <location>
        <begin position="134"/>
        <end position="153"/>
    </location>
</feature>
<proteinExistence type="predicted"/>
<dbReference type="GeneTree" id="ENSGT00390000003084"/>
<protein>
    <submittedName>
        <fullName evidence="2">Chromosome 1 open reading frame 50</fullName>
    </submittedName>
</protein>
<keyword evidence="3" id="KW-1185">Reference proteome</keyword>
<reference evidence="2" key="3">
    <citation type="submission" date="2025-09" db="UniProtKB">
        <authorList>
            <consortium name="Ensembl"/>
        </authorList>
    </citation>
    <scope>IDENTIFICATION</scope>
</reference>
<feature type="region of interest" description="Disordered" evidence="1">
    <location>
        <begin position="132"/>
        <end position="159"/>
    </location>
</feature>
<dbReference type="Pfam" id="PF10504">
    <property type="entry name" value="DUF2452"/>
    <property type="match status" value="1"/>
</dbReference>
<dbReference type="InterPro" id="IPR019534">
    <property type="entry name" value="DUF2452"/>
</dbReference>
<name>A0AAQ4P6L9_GASAC</name>
<dbReference type="AlphaFoldDB" id="A0AAQ4P6L9"/>
<dbReference type="Ensembl" id="ENSGACT00000037672.1">
    <property type="protein sequence ID" value="ENSGACP00000034496.1"/>
    <property type="gene ID" value="ENSGACG00000036397.1"/>
</dbReference>
<dbReference type="Proteomes" id="UP000007635">
    <property type="component" value="Chromosome XVII"/>
</dbReference>
<reference evidence="2" key="2">
    <citation type="submission" date="2025-08" db="UniProtKB">
        <authorList>
            <consortium name="Ensembl"/>
        </authorList>
    </citation>
    <scope>IDENTIFICATION</scope>
</reference>
<dbReference type="PANTHER" id="PTHR14553:SF1">
    <property type="entry name" value="SIMILAR TO CHROMOSOME 1 OPEN READING FRAME 50"/>
    <property type="match status" value="1"/>
</dbReference>